<evidence type="ECO:0000313" key="4">
    <source>
        <dbReference type="Proteomes" id="UP000092574"/>
    </source>
</evidence>
<dbReference type="RefSeq" id="WP_065543466.1">
    <property type="nucleotide sequence ID" value="NZ_CP015405.2"/>
</dbReference>
<organism evidence="3 4">
    <name type="scientific">Blautia pseudococcoides</name>
    <dbReference type="NCBI Taxonomy" id="1796616"/>
    <lineage>
        <taxon>Bacteria</taxon>
        <taxon>Bacillati</taxon>
        <taxon>Bacillota</taxon>
        <taxon>Clostridia</taxon>
        <taxon>Lachnospirales</taxon>
        <taxon>Lachnospiraceae</taxon>
        <taxon>Blautia</taxon>
    </lineage>
</organism>
<dbReference type="PANTHER" id="PTHR33393:SF12">
    <property type="entry name" value="CAPSULE BIOSYNTHESIS PROTEIN CAPA"/>
    <property type="match status" value="1"/>
</dbReference>
<evidence type="ECO:0000313" key="3">
    <source>
        <dbReference type="EMBL" id="ANU77337.1"/>
    </source>
</evidence>
<evidence type="ECO:0000259" key="2">
    <source>
        <dbReference type="SMART" id="SM00854"/>
    </source>
</evidence>
<dbReference type="InterPro" id="IPR019079">
    <property type="entry name" value="Capsule_synth_CapA"/>
</dbReference>
<dbReference type="InterPro" id="IPR052169">
    <property type="entry name" value="CW_Biosynth-Accessory"/>
</dbReference>
<evidence type="ECO:0000256" key="1">
    <source>
        <dbReference type="ARBA" id="ARBA00005662"/>
    </source>
</evidence>
<dbReference type="Pfam" id="PF09587">
    <property type="entry name" value="PGA_cap"/>
    <property type="match status" value="1"/>
</dbReference>
<protein>
    <recommendedName>
        <fullName evidence="2">Capsule synthesis protein CapA domain-containing protein</fullName>
    </recommendedName>
</protein>
<dbReference type="EMBL" id="CP015405">
    <property type="protein sequence ID" value="ANU77337.1"/>
    <property type="molecule type" value="Genomic_DNA"/>
</dbReference>
<dbReference type="CDD" id="cd07381">
    <property type="entry name" value="MPP_CapA"/>
    <property type="match status" value="1"/>
</dbReference>
<dbReference type="STRING" id="1796616.A4V09_17255"/>
<accession>A0A1C7ICF9</accession>
<dbReference type="SUPFAM" id="SSF56300">
    <property type="entry name" value="Metallo-dependent phosphatases"/>
    <property type="match status" value="1"/>
</dbReference>
<feature type="domain" description="Capsule synthesis protein CapA" evidence="2">
    <location>
        <begin position="8"/>
        <end position="314"/>
    </location>
</feature>
<name>A0A1C7ICF9_9FIRM</name>
<dbReference type="OrthoDB" id="9810906at2"/>
<proteinExistence type="inferred from homology"/>
<comment type="similarity">
    <text evidence="1">Belongs to the CapA family.</text>
</comment>
<keyword evidence="4" id="KW-1185">Reference proteome</keyword>
<dbReference type="PANTHER" id="PTHR33393">
    <property type="entry name" value="POLYGLUTAMINE SYNTHESIS ACCESSORY PROTEIN RV0574C-RELATED"/>
    <property type="match status" value="1"/>
</dbReference>
<reference evidence="3" key="1">
    <citation type="submission" date="2017-04" db="EMBL/GenBank/DDBJ databases">
        <title>Complete Genome Sequences of Twelve Strains of a Stable Defined Moderately Diverse Mouse Microbiota 2 (sDMDMm2).</title>
        <authorList>
            <person name="Uchimura Y."/>
            <person name="Wyss M."/>
            <person name="Brugiroux S."/>
            <person name="Limenitakis J.P."/>
            <person name="Stecher B."/>
            <person name="McCoy K.D."/>
            <person name="Macpherson A.J."/>
        </authorList>
    </citation>
    <scope>NUCLEOTIDE SEQUENCE</scope>
    <source>
        <strain evidence="3">YL58</strain>
    </source>
</reference>
<gene>
    <name evidence="3" type="ORF">A4V09_17255</name>
</gene>
<dbReference type="SMART" id="SM00854">
    <property type="entry name" value="PGA_cap"/>
    <property type="match status" value="1"/>
</dbReference>
<dbReference type="AlphaFoldDB" id="A0A1C7ICF9"/>
<dbReference type="Proteomes" id="UP000092574">
    <property type="component" value="Chromosome"/>
</dbReference>
<dbReference type="KEGG" id="byl:A4V09_17255"/>
<dbReference type="InterPro" id="IPR029052">
    <property type="entry name" value="Metallo-depent_PP-like"/>
</dbReference>
<sequence>MGTECIKKITFLGDITCDRPLLESSRSAEGKYNFKEVFSEVKPFLAQSDYVIANLETVCAGSSNDFKNEFLLYNSPDQLIEAIKDGGINCVTTANNHCLDQGITGLKRTLAVLDENGIEHSGTYTSQIDRDNIKVISMGNLKMAVLSYTYGTNEANTGVVLDNDNDYLVGILRQQIDNTKHQKGFKGFLLSHLTARQKRIINRLINRTKLRLGIAYFKPYIDKIQYGDIENNYLEMVKSDITRAKEKADVVVVCPHIGGQFNEVPGEYSEFIVDFLRKNGVDIIVGNHPHVIHKARVLEKCIAAYSLGSFNLSVSADYIVHDSLPEYSMALHVYIDEHSKKIVKVTFSILRIAEDDTHKVIVYPIEKWAKNNYSIKLQKEIDRVYNRITGMQLENVAVMQEYLL</sequence>
<dbReference type="Gene3D" id="3.60.21.10">
    <property type="match status" value="1"/>
</dbReference>